<evidence type="ECO:0000313" key="2">
    <source>
        <dbReference type="Proteomes" id="UP000004374"/>
    </source>
</evidence>
<protein>
    <submittedName>
        <fullName evidence="1">Uncharacterized protein</fullName>
    </submittedName>
</protein>
<dbReference type="Proteomes" id="UP000004374">
    <property type="component" value="Unassembled WGS sequence"/>
</dbReference>
<dbReference type="EMBL" id="BAFK01000008">
    <property type="protein sequence ID" value="GAB58725.1"/>
    <property type="molecule type" value="Genomic_DNA"/>
</dbReference>
<sequence>MQWSGIGKVVDIEDAFLLVGAIDGIAPLPKRCLSQEQISLIKSWAGSKLVSEL</sequence>
<keyword evidence="2" id="KW-1185">Reference proteome</keyword>
<organism evidence="1 2">
    <name type="scientific">Rheinheimera nanhaiensis E407-8</name>
    <dbReference type="NCBI Taxonomy" id="562729"/>
    <lineage>
        <taxon>Bacteria</taxon>
        <taxon>Pseudomonadati</taxon>
        <taxon>Pseudomonadota</taxon>
        <taxon>Gammaproteobacteria</taxon>
        <taxon>Chromatiales</taxon>
        <taxon>Chromatiaceae</taxon>
        <taxon>Rheinheimera</taxon>
    </lineage>
</organism>
<evidence type="ECO:0000313" key="1">
    <source>
        <dbReference type="EMBL" id="GAB58725.1"/>
    </source>
</evidence>
<proteinExistence type="predicted"/>
<reference evidence="1 2" key="1">
    <citation type="journal article" date="2012" name="J. Bacteriol.">
        <title>Genome Sequence of the Protease-Producing Bacterium Rheinheimera nanhaiensis E407-8T, Isolated from Deep-Sea Sediment of the South China Sea.</title>
        <authorList>
            <person name="Zhang X.-Y."/>
            <person name="Zhang Y.-J."/>
            <person name="Qin Q.-L."/>
            <person name="Xie B.-B."/>
            <person name="Chen X.-L."/>
            <person name="Zhou B.-C."/>
            <person name="Zhang Y.-Z."/>
        </authorList>
    </citation>
    <scope>NUCLEOTIDE SEQUENCE [LARGE SCALE GENOMIC DNA]</scope>
    <source>
        <strain evidence="1 2">E407-8</strain>
    </source>
</reference>
<dbReference type="STRING" id="562729.RNAN_1713"/>
<comment type="caution">
    <text evidence="1">The sequence shown here is derived from an EMBL/GenBank/DDBJ whole genome shotgun (WGS) entry which is preliminary data.</text>
</comment>
<accession>I1DXE7</accession>
<name>I1DXE7_9GAMM</name>
<dbReference type="AlphaFoldDB" id="I1DXE7"/>
<gene>
    <name evidence="1" type="ORF">RNAN_1713</name>
</gene>